<reference evidence="12" key="1">
    <citation type="submission" date="2013-01" db="EMBL/GenBank/DDBJ databases">
        <title>Draft Genome Sequence of a Mulberry Tree, Morus notabilis C.K. Schneid.</title>
        <authorList>
            <person name="He N."/>
            <person name="Zhao S."/>
        </authorList>
    </citation>
    <scope>NUCLEOTIDE SEQUENCE</scope>
</reference>
<dbReference type="SUPFAM" id="SSF57667">
    <property type="entry name" value="beta-beta-alpha zinc fingers"/>
    <property type="match status" value="1"/>
</dbReference>
<dbReference type="PANTHER" id="PTHR45801">
    <property type="entry name" value="OS07G0101800 PROTEIN"/>
    <property type="match status" value="1"/>
</dbReference>
<dbReference type="Pfam" id="PF13912">
    <property type="entry name" value="zf-C2H2_6"/>
    <property type="match status" value="1"/>
</dbReference>
<evidence type="ECO:0000256" key="2">
    <source>
        <dbReference type="ARBA" id="ARBA00022723"/>
    </source>
</evidence>
<keyword evidence="12" id="KW-1185">Reference proteome</keyword>
<dbReference type="KEGG" id="mnt:21400412"/>
<dbReference type="eggNOG" id="ENOG502S8N0">
    <property type="taxonomic scope" value="Eukaryota"/>
</dbReference>
<evidence type="ECO:0000256" key="7">
    <source>
        <dbReference type="ARBA" id="ARBA00023242"/>
    </source>
</evidence>
<keyword evidence="7" id="KW-0539">Nucleus</keyword>
<organism evidence="11 12">
    <name type="scientific">Morus notabilis</name>
    <dbReference type="NCBI Taxonomy" id="981085"/>
    <lineage>
        <taxon>Eukaryota</taxon>
        <taxon>Viridiplantae</taxon>
        <taxon>Streptophyta</taxon>
        <taxon>Embryophyta</taxon>
        <taxon>Tracheophyta</taxon>
        <taxon>Spermatophyta</taxon>
        <taxon>Magnoliopsida</taxon>
        <taxon>eudicotyledons</taxon>
        <taxon>Gunneridae</taxon>
        <taxon>Pentapetalae</taxon>
        <taxon>rosids</taxon>
        <taxon>fabids</taxon>
        <taxon>Rosales</taxon>
        <taxon>Moraceae</taxon>
        <taxon>Moreae</taxon>
        <taxon>Morus</taxon>
    </lineage>
</organism>
<evidence type="ECO:0000256" key="5">
    <source>
        <dbReference type="ARBA" id="ARBA00023015"/>
    </source>
</evidence>
<dbReference type="Gene3D" id="3.30.160.60">
    <property type="entry name" value="Classic Zinc Finger"/>
    <property type="match status" value="1"/>
</dbReference>
<accession>W9QW15</accession>
<protein>
    <submittedName>
        <fullName evidence="11">Transcriptional regulator TAC1</fullName>
    </submittedName>
</protein>
<evidence type="ECO:0000256" key="3">
    <source>
        <dbReference type="ARBA" id="ARBA00022771"/>
    </source>
</evidence>
<dbReference type="Proteomes" id="UP000030645">
    <property type="component" value="Unassembled WGS sequence"/>
</dbReference>
<keyword evidence="4" id="KW-0862">Zinc</keyword>
<keyword evidence="6" id="KW-0804">Transcription</keyword>
<evidence type="ECO:0000256" key="9">
    <source>
        <dbReference type="SAM" id="MobiDB-lite"/>
    </source>
</evidence>
<dbReference type="PANTHER" id="PTHR45801:SF111">
    <property type="entry name" value="C2H2 AND C2HC ZINC FINGERS SUPERFAMILY PROTEIN"/>
    <property type="match status" value="1"/>
</dbReference>
<gene>
    <name evidence="11" type="ORF">L484_017410</name>
</gene>
<dbReference type="InterPro" id="IPR013087">
    <property type="entry name" value="Znf_C2H2_type"/>
</dbReference>
<proteinExistence type="predicted"/>
<feature type="region of interest" description="Disordered" evidence="9">
    <location>
        <begin position="1"/>
        <end position="27"/>
    </location>
</feature>
<evidence type="ECO:0000256" key="1">
    <source>
        <dbReference type="ARBA" id="ARBA00004123"/>
    </source>
</evidence>
<dbReference type="GO" id="GO:0005634">
    <property type="term" value="C:nucleus"/>
    <property type="evidence" value="ECO:0007669"/>
    <property type="project" value="UniProtKB-SubCell"/>
</dbReference>
<dbReference type="InterPro" id="IPR052426">
    <property type="entry name" value="Plant_dev_regulator"/>
</dbReference>
<name>W9QW15_9ROSA</name>
<evidence type="ECO:0000313" key="11">
    <source>
        <dbReference type="EMBL" id="EXB55538.1"/>
    </source>
</evidence>
<sequence length="200" mass="22525">MESGKQGLISTCSETSSEENDQTERVNEVSGAKRSYECTYCKRGFTNAQALGGHMNIHRKDRAKTKQQAVHNTAVSSHSNYHQNEEISIAGSHHFSTTTTSVPFSSQFPAWYQPAHERNYHQNMHFSPTSGYYSNYEGDHYNPFSSMASSTTTRNLNMNEELMGANLSLQIDTSDLEDHRARRSVVLDDEVDLELRLGHG</sequence>
<keyword evidence="3 8" id="KW-0863">Zinc-finger</keyword>
<dbReference type="OrthoDB" id="780709at2759"/>
<evidence type="ECO:0000313" key="12">
    <source>
        <dbReference type="Proteomes" id="UP000030645"/>
    </source>
</evidence>
<evidence type="ECO:0000256" key="6">
    <source>
        <dbReference type="ARBA" id="ARBA00023163"/>
    </source>
</evidence>
<comment type="subcellular location">
    <subcellularLocation>
        <location evidence="1">Nucleus</location>
    </subcellularLocation>
</comment>
<evidence type="ECO:0000256" key="4">
    <source>
        <dbReference type="ARBA" id="ARBA00022833"/>
    </source>
</evidence>
<dbReference type="AlphaFoldDB" id="W9QW15"/>
<evidence type="ECO:0000256" key="8">
    <source>
        <dbReference type="PROSITE-ProRule" id="PRU00042"/>
    </source>
</evidence>
<keyword evidence="2" id="KW-0479">Metal-binding</keyword>
<evidence type="ECO:0000259" key="10">
    <source>
        <dbReference type="PROSITE" id="PS50157"/>
    </source>
</evidence>
<dbReference type="GO" id="GO:0008270">
    <property type="term" value="F:zinc ion binding"/>
    <property type="evidence" value="ECO:0007669"/>
    <property type="project" value="UniProtKB-KW"/>
</dbReference>
<feature type="domain" description="C2H2-type" evidence="10">
    <location>
        <begin position="36"/>
        <end position="63"/>
    </location>
</feature>
<dbReference type="SMART" id="SM00355">
    <property type="entry name" value="ZnF_C2H2"/>
    <property type="match status" value="1"/>
</dbReference>
<dbReference type="STRING" id="981085.W9QW15"/>
<keyword evidence="5" id="KW-0805">Transcription regulation</keyword>
<dbReference type="EMBL" id="KE344246">
    <property type="protein sequence ID" value="EXB55538.1"/>
    <property type="molecule type" value="Genomic_DNA"/>
</dbReference>
<dbReference type="PROSITE" id="PS00028">
    <property type="entry name" value="ZINC_FINGER_C2H2_1"/>
    <property type="match status" value="1"/>
</dbReference>
<dbReference type="InterPro" id="IPR036236">
    <property type="entry name" value="Znf_C2H2_sf"/>
</dbReference>
<dbReference type="PROSITE" id="PS50157">
    <property type="entry name" value="ZINC_FINGER_C2H2_2"/>
    <property type="match status" value="1"/>
</dbReference>